<sequence>MDRFVNTATQSLFHFVITPNRHLVANPELYQPMKAMLDKAGNVKYHDKYGYAMSVPIEYDDRLTTCVKKWQTPANILKEIPYIPRTIINKFKEFINSTDIALFHHATQKESLFCNYRKPDHMHMVVQTEAKNSRDIPTFRSMERFLKSHDVDVYTKKVLQNPEKTYGYLINDPEKLFLGTNNPNIMKELEACQGMNLDPPQQDDLSAEDYGSGNMPEATRPAQPTINPRKRLFSTADSTSNLDERLRDYAPSDTKYSRRDESAERRPKALQNLEVIKECLQNHPHCGQFSDLVAAVRGTEIYDTVCSIYLDQRAEKIWNLAREELYKPEEQIDLFQHLQNMADNIKNTLTPQQTLALYNAWCEEQGINGKALAWFMISRLQNRAYQRIGVYLQGANNSGKTFWSTTLFAPLEALVGKMTTGGRFCLQDCERKRIIIGEEIAIGLDNIDRLKELMSGDITTCERKGKSVVRCKASLVLLNSINLPAFNVQHERQALMNRLFLVRNLKPSKVLPLALDNMEKFKPHPKFLTLINPPTDDELSMLNYNKLPTTYEPAMTTDNMYLRFENSWDEWLLDLQHGPLQLEPIAVEPLDKNIHLDWFLEQSPEGPYIAPLHLHKPTSPHYQSPQLVYHDAQMVPNYEGNAPKPDSTTASTFILHQNQLSDPDIIGHQDDQRSDNARDAYIVSAEDINRYILFNDQPISTTLSIWSKYAPQQDAKDDVHMHADDFGYTADLQFLHKDCTADTGTIIQYFATIQEKKIHMMTIKVPNIQKQEQLISKIHMDVSDHIKIIDFKGQVYVRIYQGLDAIPCLPNNMTKTINQDEQNNLAKIFIMLANIPEPTKPYYKLFMLNDLLRPQNIALWPIFELMERQEVHIMSELANAKLKDWLVRHRNGDSQDPDDETQDIGDADDEVDANANNNNDQALTPPKLSCFPPVKTLTLPRKIIKGMKILILMTDLMFNLLDLSFSSTSS</sequence>
<evidence type="ECO:0000313" key="4">
    <source>
        <dbReference type="Proteomes" id="UP000735302"/>
    </source>
</evidence>
<dbReference type="Proteomes" id="UP000735302">
    <property type="component" value="Unassembled WGS sequence"/>
</dbReference>
<feature type="domain" description="NrS-1 polymerase-like helicase" evidence="2">
    <location>
        <begin position="392"/>
        <end position="482"/>
    </location>
</feature>
<keyword evidence="4" id="KW-1185">Reference proteome</keyword>
<comment type="caution">
    <text evidence="3">The sequence shown here is derived from an EMBL/GenBank/DDBJ whole genome shotgun (WGS) entry which is preliminary data.</text>
</comment>
<dbReference type="InterPro" id="IPR045455">
    <property type="entry name" value="NrS-1_pol-like_helicase"/>
</dbReference>
<dbReference type="Gene3D" id="3.40.50.300">
    <property type="entry name" value="P-loop containing nucleotide triphosphate hydrolases"/>
    <property type="match status" value="1"/>
</dbReference>
<feature type="compositionally biased region" description="Low complexity" evidence="1">
    <location>
        <begin position="913"/>
        <end position="922"/>
    </location>
</feature>
<evidence type="ECO:0000256" key="1">
    <source>
        <dbReference type="SAM" id="MobiDB-lite"/>
    </source>
</evidence>
<feature type="region of interest" description="Disordered" evidence="1">
    <location>
        <begin position="197"/>
        <end position="266"/>
    </location>
</feature>
<dbReference type="AlphaFoldDB" id="A0AAV4BHJ8"/>
<feature type="compositionally biased region" description="Basic and acidic residues" evidence="1">
    <location>
        <begin position="242"/>
        <end position="266"/>
    </location>
</feature>
<protein>
    <recommendedName>
        <fullName evidence="2">NrS-1 polymerase-like helicase domain-containing protein</fullName>
    </recommendedName>
</protein>
<gene>
    <name evidence="3" type="ORF">PoB_004494200</name>
</gene>
<dbReference type="Pfam" id="PF19263">
    <property type="entry name" value="DUF5906"/>
    <property type="match status" value="1"/>
</dbReference>
<feature type="region of interest" description="Disordered" evidence="1">
    <location>
        <begin position="891"/>
        <end position="927"/>
    </location>
</feature>
<reference evidence="3 4" key="1">
    <citation type="journal article" date="2021" name="Elife">
        <title>Chloroplast acquisition without the gene transfer in kleptoplastic sea slugs, Plakobranchus ocellatus.</title>
        <authorList>
            <person name="Maeda T."/>
            <person name="Takahashi S."/>
            <person name="Yoshida T."/>
            <person name="Shimamura S."/>
            <person name="Takaki Y."/>
            <person name="Nagai Y."/>
            <person name="Toyoda A."/>
            <person name="Suzuki Y."/>
            <person name="Arimoto A."/>
            <person name="Ishii H."/>
            <person name="Satoh N."/>
            <person name="Nishiyama T."/>
            <person name="Hasebe M."/>
            <person name="Maruyama T."/>
            <person name="Minagawa J."/>
            <person name="Obokata J."/>
            <person name="Shigenobu S."/>
        </authorList>
    </citation>
    <scope>NUCLEOTIDE SEQUENCE [LARGE SCALE GENOMIC DNA]</scope>
</reference>
<organism evidence="3 4">
    <name type="scientific">Plakobranchus ocellatus</name>
    <dbReference type="NCBI Taxonomy" id="259542"/>
    <lineage>
        <taxon>Eukaryota</taxon>
        <taxon>Metazoa</taxon>
        <taxon>Spiralia</taxon>
        <taxon>Lophotrochozoa</taxon>
        <taxon>Mollusca</taxon>
        <taxon>Gastropoda</taxon>
        <taxon>Heterobranchia</taxon>
        <taxon>Euthyneura</taxon>
        <taxon>Panpulmonata</taxon>
        <taxon>Sacoglossa</taxon>
        <taxon>Placobranchoidea</taxon>
        <taxon>Plakobranchidae</taxon>
        <taxon>Plakobranchus</taxon>
    </lineage>
</organism>
<proteinExistence type="predicted"/>
<evidence type="ECO:0000313" key="3">
    <source>
        <dbReference type="EMBL" id="GFO18437.1"/>
    </source>
</evidence>
<dbReference type="InterPro" id="IPR027417">
    <property type="entry name" value="P-loop_NTPase"/>
</dbReference>
<dbReference type="SUPFAM" id="SSF52540">
    <property type="entry name" value="P-loop containing nucleoside triphosphate hydrolases"/>
    <property type="match status" value="1"/>
</dbReference>
<feature type="compositionally biased region" description="Acidic residues" evidence="1">
    <location>
        <begin position="895"/>
        <end position="912"/>
    </location>
</feature>
<dbReference type="EMBL" id="BLXT01004955">
    <property type="protein sequence ID" value="GFO18437.1"/>
    <property type="molecule type" value="Genomic_DNA"/>
</dbReference>
<accession>A0AAV4BHJ8</accession>
<name>A0AAV4BHJ8_9GAST</name>
<evidence type="ECO:0000259" key="2">
    <source>
        <dbReference type="Pfam" id="PF19263"/>
    </source>
</evidence>